<accession>A0A9P8MQI8</accession>
<comment type="caution">
    <text evidence="1">The sequence shown here is derived from an EMBL/GenBank/DDBJ whole genome shotgun (WGS) entry which is preliminary data.</text>
</comment>
<organism evidence="1 2">
    <name type="scientific">Hirsutella rhossiliensis</name>
    <dbReference type="NCBI Taxonomy" id="111463"/>
    <lineage>
        <taxon>Eukaryota</taxon>
        <taxon>Fungi</taxon>
        <taxon>Dikarya</taxon>
        <taxon>Ascomycota</taxon>
        <taxon>Pezizomycotina</taxon>
        <taxon>Sordariomycetes</taxon>
        <taxon>Hypocreomycetidae</taxon>
        <taxon>Hypocreales</taxon>
        <taxon>Ophiocordycipitaceae</taxon>
        <taxon>Hirsutella</taxon>
    </lineage>
</organism>
<protein>
    <submittedName>
        <fullName evidence="1">Uncharacterized protein</fullName>
    </submittedName>
</protein>
<evidence type="ECO:0000313" key="1">
    <source>
        <dbReference type="EMBL" id="KAH0960433.1"/>
    </source>
</evidence>
<dbReference type="EMBL" id="JAIZPD010000010">
    <property type="protein sequence ID" value="KAH0960433.1"/>
    <property type="molecule type" value="Genomic_DNA"/>
</dbReference>
<dbReference type="OrthoDB" id="5154177at2759"/>
<gene>
    <name evidence="1" type="ORF">HRG_08588</name>
</gene>
<dbReference type="AlphaFoldDB" id="A0A9P8MQI8"/>
<evidence type="ECO:0000313" key="2">
    <source>
        <dbReference type="Proteomes" id="UP000824596"/>
    </source>
</evidence>
<proteinExistence type="predicted"/>
<dbReference type="RefSeq" id="XP_044717946.1">
    <property type="nucleotide sequence ID" value="XM_044867059.1"/>
</dbReference>
<sequence length="184" mass="20341">MADNAEVWYATEEGMGSLMNQIFILRKPTVVRSHQMRRWGQGLDQFLEILGDHFGGGTVDFQDPSTTDKSPVPMPVDAVIKRIKEGTDIHARRLPINPLNLKYSGQAPPAPAFLNLPRFGVLPAISSRLEAGFTGQAIAGKRGHATMVGARYVDLDRSLTFSLFAQRDSFTGFHVDSPDGTWVW</sequence>
<reference evidence="1" key="1">
    <citation type="submission" date="2021-09" db="EMBL/GenBank/DDBJ databases">
        <title>A high-quality genome of the endoparasitic fungus Hirsutella rhossiliensis with a comparison of Hirsutella genomes reveals transposable elements contributing to genome size variation.</title>
        <authorList>
            <person name="Lin R."/>
            <person name="Jiao Y."/>
            <person name="Sun X."/>
            <person name="Ling J."/>
            <person name="Xie B."/>
            <person name="Cheng X."/>
        </authorList>
    </citation>
    <scope>NUCLEOTIDE SEQUENCE</scope>
    <source>
        <strain evidence="1">HR02</strain>
    </source>
</reference>
<keyword evidence="2" id="KW-1185">Reference proteome</keyword>
<name>A0A9P8MQI8_9HYPO</name>
<dbReference type="Proteomes" id="UP000824596">
    <property type="component" value="Unassembled WGS sequence"/>
</dbReference>
<dbReference type="GeneID" id="68357717"/>